<evidence type="ECO:0000313" key="2">
    <source>
        <dbReference type="Proteomes" id="UP000464658"/>
    </source>
</evidence>
<name>A0A5S9M080_BACIA</name>
<dbReference type="Proteomes" id="UP000464658">
    <property type="component" value="Chromosome"/>
</dbReference>
<organism evidence="1 2">
    <name type="scientific">Bacillus safensis</name>
    <dbReference type="NCBI Taxonomy" id="561879"/>
    <lineage>
        <taxon>Bacteria</taxon>
        <taxon>Bacillati</taxon>
        <taxon>Bacillota</taxon>
        <taxon>Bacilli</taxon>
        <taxon>Bacillales</taxon>
        <taxon>Bacillaceae</taxon>
        <taxon>Bacillus</taxon>
    </lineage>
</organism>
<accession>A0A5S9M080</accession>
<reference evidence="1 2" key="1">
    <citation type="submission" date="2019-12" db="EMBL/GenBank/DDBJ databases">
        <title>Full genome sequence of a Bacillus safensis strain isolated from commercially available natto in Indonesia.</title>
        <authorList>
            <person name="Yoshida M."/>
            <person name="Uomi M."/>
            <person name="Waturangi D."/>
            <person name="Ekaputri J.J."/>
            <person name="Setiamarga D.H.E."/>
        </authorList>
    </citation>
    <scope>NUCLEOTIDE SEQUENCE [LARGE SCALE GENOMIC DNA]</scope>
    <source>
        <strain evidence="1 2">IDN1</strain>
    </source>
</reference>
<dbReference type="EMBL" id="AP021906">
    <property type="protein sequence ID" value="BBP87030.1"/>
    <property type="molecule type" value="Genomic_DNA"/>
</dbReference>
<protein>
    <submittedName>
        <fullName evidence="1">Uncharacterized protein</fullName>
    </submittedName>
</protein>
<proteinExistence type="predicted"/>
<sequence>MYRDEKEEPVQYIKPYEKQPIRMEKGWSEEEVRVWANEQIREPMPLIDSL</sequence>
<dbReference type="AlphaFoldDB" id="A0A5S9M080"/>
<gene>
    <name evidence="1" type="ORF">BsIDN1_06480</name>
</gene>
<evidence type="ECO:0000313" key="1">
    <source>
        <dbReference type="EMBL" id="BBP87030.1"/>
    </source>
</evidence>